<dbReference type="KEGG" id="pseb:EOK75_20205"/>
<dbReference type="Proteomes" id="UP000298631">
    <property type="component" value="Plasmid unnamed2"/>
</dbReference>
<evidence type="ECO:0000313" key="3">
    <source>
        <dbReference type="Proteomes" id="UP000298631"/>
    </source>
</evidence>
<proteinExistence type="predicted"/>
<keyword evidence="2" id="KW-0614">Plasmid</keyword>
<organism evidence="2 3">
    <name type="scientific">Pseudorhodobacter turbinis</name>
    <dbReference type="NCBI Taxonomy" id="2500533"/>
    <lineage>
        <taxon>Bacteria</taxon>
        <taxon>Pseudomonadati</taxon>
        <taxon>Pseudomonadota</taxon>
        <taxon>Alphaproteobacteria</taxon>
        <taxon>Rhodobacterales</taxon>
        <taxon>Paracoccaceae</taxon>
        <taxon>Pseudorhodobacter</taxon>
    </lineage>
</organism>
<geneLocation type="plasmid" evidence="2 3">
    <name>unnamed2</name>
</geneLocation>
<evidence type="ECO:0000313" key="2">
    <source>
        <dbReference type="EMBL" id="QCO58091.1"/>
    </source>
</evidence>
<evidence type="ECO:0000259" key="1">
    <source>
        <dbReference type="PROSITE" id="PS50164"/>
    </source>
</evidence>
<dbReference type="InterPro" id="IPR035901">
    <property type="entry name" value="GIY-YIG_endonuc_sf"/>
</dbReference>
<protein>
    <recommendedName>
        <fullName evidence="1">GIY-YIG domain-containing protein</fullName>
    </recommendedName>
</protein>
<accession>A0A4P8ELD7</accession>
<sequence length="169" mass="19510">METAFLIPSTGGVYILYERGKIYIGFSLDLKRRVLESIQERRFESTVKIFCWTLPYDCNLEKKDDLEIFLRVLEHETITAMHTIIYGNALERQFGLHIINDVYANDSAQLLPASACDEGNHYFDLPIEIVQTFLKDIGVPEPLTGLPYYPLLLHPDFPKMSKLFGHPDR</sequence>
<name>A0A4P8ELD7_9RHOB</name>
<dbReference type="SUPFAM" id="SSF82771">
    <property type="entry name" value="GIY-YIG endonuclease"/>
    <property type="match status" value="1"/>
</dbReference>
<feature type="domain" description="GIY-YIG" evidence="1">
    <location>
        <begin position="9"/>
        <end position="88"/>
    </location>
</feature>
<dbReference type="AlphaFoldDB" id="A0A4P8ELD7"/>
<gene>
    <name evidence="2" type="ORF">EOK75_20205</name>
</gene>
<dbReference type="InterPro" id="IPR000305">
    <property type="entry name" value="GIY-YIG_endonuc"/>
</dbReference>
<dbReference type="PROSITE" id="PS50164">
    <property type="entry name" value="GIY_YIG"/>
    <property type="match status" value="1"/>
</dbReference>
<reference evidence="2 3" key="1">
    <citation type="submission" date="2019-05" db="EMBL/GenBank/DDBJ databases">
        <title>Pseudorhodobacter turbinis sp. nov., isolated from the gut of the Korean turban shell.</title>
        <authorList>
            <person name="Jeong Y.-S."/>
            <person name="Kang W.-R."/>
            <person name="Bae J.-W."/>
        </authorList>
    </citation>
    <scope>NUCLEOTIDE SEQUENCE [LARGE SCALE GENOMIC DNA]</scope>
    <source>
        <strain evidence="2 3">S12M18</strain>
        <plasmid evidence="2 3">unnamed2</plasmid>
    </source>
</reference>
<keyword evidence="3" id="KW-1185">Reference proteome</keyword>
<dbReference type="EMBL" id="CP039966">
    <property type="protein sequence ID" value="QCO58091.1"/>
    <property type="molecule type" value="Genomic_DNA"/>
</dbReference>